<dbReference type="EMBL" id="UZAU01000249">
    <property type="status" value="NOT_ANNOTATED_CDS"/>
    <property type="molecule type" value="Genomic_DNA"/>
</dbReference>
<dbReference type="Pfam" id="PF14244">
    <property type="entry name" value="Retrotran_gag_3"/>
    <property type="match status" value="1"/>
</dbReference>
<accession>A0A803P836</accession>
<feature type="region of interest" description="Disordered" evidence="1">
    <location>
        <begin position="434"/>
        <end position="455"/>
    </location>
</feature>
<dbReference type="AlphaFoldDB" id="A0A803P836"/>
<evidence type="ECO:0000313" key="4">
    <source>
        <dbReference type="Proteomes" id="UP000596661"/>
    </source>
</evidence>
<name>A0A803P836_CANSA</name>
<protein>
    <recommendedName>
        <fullName evidence="2">Retrotransposon Copia-like N-terminal domain-containing protein</fullName>
    </recommendedName>
</protein>
<dbReference type="EnsemblPlants" id="evm.model.03.226">
    <property type="protein sequence ID" value="cds.evm.model.03.226"/>
    <property type="gene ID" value="evm.TU.03.226"/>
</dbReference>
<reference evidence="3" key="1">
    <citation type="submission" date="2018-11" db="EMBL/GenBank/DDBJ databases">
        <authorList>
            <person name="Grassa J C."/>
        </authorList>
    </citation>
    <scope>NUCLEOTIDE SEQUENCE [LARGE SCALE GENOMIC DNA]</scope>
</reference>
<dbReference type="Proteomes" id="UP000596661">
    <property type="component" value="Chromosome 3"/>
</dbReference>
<evidence type="ECO:0000256" key="1">
    <source>
        <dbReference type="SAM" id="MobiDB-lite"/>
    </source>
</evidence>
<proteinExistence type="predicted"/>
<feature type="domain" description="Retrotransposon Copia-like N-terminal" evidence="2">
    <location>
        <begin position="269"/>
        <end position="314"/>
    </location>
</feature>
<sequence length="509" mass="57176">MEHLFLTGDVAMHLWRSSPGIFPMGDTVLECGIGEVYLEPNNEGSAQRRFLYASIVVDIYMENRAMTWTSGRLHHLDWIKLNCDVRGGLGVAYANVVMGTTRERVIVIHTSDWTSPKLGRRSGYRCPKRNFHVGLQCAAKRALPTCVYGSIHQLPVREECFLGATLGGPRVGWPVGAVVHPWWCRKFWVMRSSLLGLGFLVCIPAGRLLTEKRGRKRGLKIVRERGAHPRGDCETENVVNTNTFLVLGENSRSTNVNDLSNPYYVSNGDNSGVVLVPKILTGSEKYNTWRRPMLIALVARNKVKFVYGRLPQPDDDHEDYDSWCRYNNTVISWILHAISDEITNSIMYLDNAAEIWSELHESFNERNAPQIFEANKTMQSNPRQFTGAVQPFKSKFNCTHCGMNGHTIERCYRLIGYPPGHKLYGKFPNRNAAPKSAATNAMGTDEEKLEDAPGDKDLVSSLTNVQCQKLMTLLAQKVANNSSINTPDEQPIVSHFSDKNSFVHSENGS</sequence>
<evidence type="ECO:0000313" key="3">
    <source>
        <dbReference type="EnsemblPlants" id="cds.evm.model.03.226"/>
    </source>
</evidence>
<dbReference type="PANTHER" id="PTHR37610">
    <property type="entry name" value="CCHC-TYPE DOMAIN-CONTAINING PROTEIN"/>
    <property type="match status" value="1"/>
</dbReference>
<evidence type="ECO:0000259" key="2">
    <source>
        <dbReference type="Pfam" id="PF14244"/>
    </source>
</evidence>
<dbReference type="InterPro" id="IPR029472">
    <property type="entry name" value="Copia-like_N"/>
</dbReference>
<reference evidence="3" key="2">
    <citation type="submission" date="2021-03" db="UniProtKB">
        <authorList>
            <consortium name="EnsemblPlants"/>
        </authorList>
    </citation>
    <scope>IDENTIFICATION</scope>
</reference>
<organism evidence="3 4">
    <name type="scientific">Cannabis sativa</name>
    <name type="common">Hemp</name>
    <name type="synonym">Marijuana</name>
    <dbReference type="NCBI Taxonomy" id="3483"/>
    <lineage>
        <taxon>Eukaryota</taxon>
        <taxon>Viridiplantae</taxon>
        <taxon>Streptophyta</taxon>
        <taxon>Embryophyta</taxon>
        <taxon>Tracheophyta</taxon>
        <taxon>Spermatophyta</taxon>
        <taxon>Magnoliopsida</taxon>
        <taxon>eudicotyledons</taxon>
        <taxon>Gunneridae</taxon>
        <taxon>Pentapetalae</taxon>
        <taxon>rosids</taxon>
        <taxon>fabids</taxon>
        <taxon>Rosales</taxon>
        <taxon>Cannabaceae</taxon>
        <taxon>Cannabis</taxon>
    </lineage>
</organism>
<feature type="region of interest" description="Disordered" evidence="1">
    <location>
        <begin position="485"/>
        <end position="509"/>
    </location>
</feature>
<dbReference type="PANTHER" id="PTHR37610:SF97">
    <property type="entry name" value="RETROTRANSPOSON GAG DOMAIN-CONTAINING PROTEIN"/>
    <property type="match status" value="1"/>
</dbReference>
<keyword evidence="4" id="KW-1185">Reference proteome</keyword>
<dbReference type="Gramene" id="evm.model.03.226">
    <property type="protein sequence ID" value="cds.evm.model.03.226"/>
    <property type="gene ID" value="evm.TU.03.226"/>
</dbReference>
<feature type="compositionally biased region" description="Polar residues" evidence="1">
    <location>
        <begin position="499"/>
        <end position="509"/>
    </location>
</feature>